<comment type="similarity">
    <text evidence="2 8">Belongs to the CorA metal ion transporter (MIT) (TC 1.A.35) family.</text>
</comment>
<dbReference type="InParanoid" id="Q01N81"/>
<keyword evidence="7 8" id="KW-0472">Membrane</keyword>
<gene>
    <name evidence="8" type="primary">corA</name>
    <name evidence="9" type="ordered locus">Acid_5602</name>
</gene>
<dbReference type="SUPFAM" id="SSF143865">
    <property type="entry name" value="CorA soluble domain-like"/>
    <property type="match status" value="1"/>
</dbReference>
<dbReference type="InterPro" id="IPR045863">
    <property type="entry name" value="CorA_TM1_TM2"/>
</dbReference>
<dbReference type="GO" id="GO:0000287">
    <property type="term" value="F:magnesium ion binding"/>
    <property type="evidence" value="ECO:0007669"/>
    <property type="project" value="TreeGrafter"/>
</dbReference>
<name>Q01N81_SOLUE</name>
<dbReference type="CDD" id="cd12822">
    <property type="entry name" value="TmCorA-like"/>
    <property type="match status" value="1"/>
</dbReference>
<dbReference type="OrthoDB" id="9803416at2"/>
<organism evidence="9">
    <name type="scientific">Solibacter usitatus (strain Ellin6076)</name>
    <dbReference type="NCBI Taxonomy" id="234267"/>
    <lineage>
        <taxon>Bacteria</taxon>
        <taxon>Pseudomonadati</taxon>
        <taxon>Acidobacteriota</taxon>
        <taxon>Terriglobia</taxon>
        <taxon>Bryobacterales</taxon>
        <taxon>Solibacteraceae</taxon>
        <taxon>Candidatus Solibacter</taxon>
    </lineage>
</organism>
<dbReference type="GO" id="GO:0015095">
    <property type="term" value="F:magnesium ion transmembrane transporter activity"/>
    <property type="evidence" value="ECO:0007669"/>
    <property type="project" value="UniProtKB-UniRule"/>
</dbReference>
<dbReference type="GO" id="GO:0050897">
    <property type="term" value="F:cobalt ion binding"/>
    <property type="evidence" value="ECO:0007669"/>
    <property type="project" value="TreeGrafter"/>
</dbReference>
<dbReference type="STRING" id="234267.Acid_5602"/>
<dbReference type="Pfam" id="PF01544">
    <property type="entry name" value="CorA"/>
    <property type="match status" value="1"/>
</dbReference>
<dbReference type="AlphaFoldDB" id="Q01N81"/>
<evidence type="ECO:0000256" key="4">
    <source>
        <dbReference type="ARBA" id="ARBA00022475"/>
    </source>
</evidence>
<dbReference type="InterPro" id="IPR045861">
    <property type="entry name" value="CorA_cytoplasmic_dom"/>
</dbReference>
<dbReference type="EMBL" id="CP000473">
    <property type="protein sequence ID" value="ABJ86549.1"/>
    <property type="molecule type" value="Genomic_DNA"/>
</dbReference>
<dbReference type="InterPro" id="IPR004488">
    <property type="entry name" value="Mg/Co-transport_prot_CorA"/>
</dbReference>
<dbReference type="eggNOG" id="COG0598">
    <property type="taxonomic scope" value="Bacteria"/>
</dbReference>
<evidence type="ECO:0000256" key="3">
    <source>
        <dbReference type="ARBA" id="ARBA00022448"/>
    </source>
</evidence>
<dbReference type="InterPro" id="IPR002523">
    <property type="entry name" value="MgTranspt_CorA/ZnTranspt_ZntB"/>
</dbReference>
<evidence type="ECO:0000256" key="2">
    <source>
        <dbReference type="ARBA" id="ARBA00009765"/>
    </source>
</evidence>
<evidence type="ECO:0000256" key="5">
    <source>
        <dbReference type="ARBA" id="ARBA00022692"/>
    </source>
</evidence>
<keyword evidence="4 8" id="KW-1003">Cell membrane</keyword>
<dbReference type="Gene3D" id="3.30.460.20">
    <property type="entry name" value="CorA soluble domain-like"/>
    <property type="match status" value="1"/>
</dbReference>
<evidence type="ECO:0000256" key="8">
    <source>
        <dbReference type="RuleBase" id="RU362010"/>
    </source>
</evidence>
<feature type="transmembrane region" description="Helical" evidence="8">
    <location>
        <begin position="230"/>
        <end position="250"/>
    </location>
</feature>
<evidence type="ECO:0000256" key="1">
    <source>
        <dbReference type="ARBA" id="ARBA00004651"/>
    </source>
</evidence>
<comment type="subcellular location">
    <subcellularLocation>
        <location evidence="1">Cell membrane</location>
        <topology evidence="1">Multi-pass membrane protein</topology>
    </subcellularLocation>
    <subcellularLocation>
        <location evidence="8">Membrane</location>
        <topology evidence="8">Multi-pass membrane protein</topology>
    </subcellularLocation>
</comment>
<proteinExistence type="inferred from homology"/>
<accession>Q01N81</accession>
<dbReference type="GO" id="GO:0005886">
    <property type="term" value="C:plasma membrane"/>
    <property type="evidence" value="ECO:0007669"/>
    <property type="project" value="UniProtKB-SubCell"/>
</dbReference>
<dbReference type="FunFam" id="1.20.58.340:FF:000012">
    <property type="entry name" value="Magnesium transport protein CorA"/>
    <property type="match status" value="1"/>
</dbReference>
<keyword evidence="6 8" id="KW-1133">Transmembrane helix</keyword>
<dbReference type="GO" id="GO:0015087">
    <property type="term" value="F:cobalt ion transmembrane transporter activity"/>
    <property type="evidence" value="ECO:0007669"/>
    <property type="project" value="UniProtKB-UniRule"/>
</dbReference>
<evidence type="ECO:0000313" key="9">
    <source>
        <dbReference type="EMBL" id="ABJ86549.1"/>
    </source>
</evidence>
<sequence>MIWHDVRDANDPELDVLAERYHLHPLHIEDCRHGNQRAKVEEGADYLFAVFKPVHVTDEGEVSITDLDLFLGREYVTSVQEGDCPTVRGYLDKLHATANAARADQLFYKIADGVVDAYAPALDWFNDAIDEIEDQVLEKPSPETLQHIFEAKRGLIELRRALGNMRDAVSHLQRLESDLIQHDMLPFLRDLYDHLARNMDMVETQRDLLSGAMDVYLSSVANRTNQVMKVLTVMGTIALPSVVISGLYGMNTKGLPWVNSPYGSGIVIGLMAVTTLALLAVLKKFDWF</sequence>
<dbReference type="SUPFAM" id="SSF144083">
    <property type="entry name" value="Magnesium transport protein CorA, transmembrane region"/>
    <property type="match status" value="1"/>
</dbReference>
<protein>
    <recommendedName>
        <fullName evidence="8">Magnesium transport protein CorA</fullName>
    </recommendedName>
</protein>
<keyword evidence="5 8" id="KW-0812">Transmembrane</keyword>
<dbReference type="HOGENOM" id="CLU_007127_0_0_0"/>
<keyword evidence="8" id="KW-0460">Magnesium</keyword>
<comment type="function">
    <text evidence="8">Mediates influx of magnesium ions.</text>
</comment>
<keyword evidence="8" id="KW-0406">Ion transport</keyword>
<dbReference type="PANTHER" id="PTHR46494">
    <property type="entry name" value="CORA FAMILY METAL ION TRANSPORTER (EUROFUNG)"/>
    <property type="match status" value="1"/>
</dbReference>
<evidence type="ECO:0000256" key="7">
    <source>
        <dbReference type="ARBA" id="ARBA00023136"/>
    </source>
</evidence>
<dbReference type="PANTHER" id="PTHR46494:SF1">
    <property type="entry name" value="CORA FAMILY METAL ION TRANSPORTER (EUROFUNG)"/>
    <property type="match status" value="1"/>
</dbReference>
<dbReference type="NCBIfam" id="TIGR00383">
    <property type="entry name" value="corA"/>
    <property type="match status" value="1"/>
</dbReference>
<feature type="transmembrane region" description="Helical" evidence="8">
    <location>
        <begin position="262"/>
        <end position="282"/>
    </location>
</feature>
<dbReference type="FunCoup" id="Q01N81">
    <property type="interactions" value="241"/>
</dbReference>
<dbReference type="KEGG" id="sus:Acid_5602"/>
<dbReference type="Gene3D" id="1.20.58.340">
    <property type="entry name" value="Magnesium transport protein CorA, transmembrane region"/>
    <property type="match status" value="2"/>
</dbReference>
<keyword evidence="3 8" id="KW-0813">Transport</keyword>
<reference evidence="9" key="1">
    <citation type="submission" date="2006-10" db="EMBL/GenBank/DDBJ databases">
        <title>Complete sequence of Solibacter usitatus Ellin6076.</title>
        <authorList>
            <consortium name="US DOE Joint Genome Institute"/>
            <person name="Copeland A."/>
            <person name="Lucas S."/>
            <person name="Lapidus A."/>
            <person name="Barry K."/>
            <person name="Detter J.C."/>
            <person name="Glavina del Rio T."/>
            <person name="Hammon N."/>
            <person name="Israni S."/>
            <person name="Dalin E."/>
            <person name="Tice H."/>
            <person name="Pitluck S."/>
            <person name="Thompson L.S."/>
            <person name="Brettin T."/>
            <person name="Bruce D."/>
            <person name="Han C."/>
            <person name="Tapia R."/>
            <person name="Gilna P."/>
            <person name="Schmutz J."/>
            <person name="Larimer F."/>
            <person name="Land M."/>
            <person name="Hauser L."/>
            <person name="Kyrpides N."/>
            <person name="Mikhailova N."/>
            <person name="Janssen P.H."/>
            <person name="Kuske C.R."/>
            <person name="Richardson P."/>
        </authorList>
    </citation>
    <scope>NUCLEOTIDE SEQUENCE</scope>
    <source>
        <strain evidence="9">Ellin6076</strain>
    </source>
</reference>
<evidence type="ECO:0000256" key="6">
    <source>
        <dbReference type="ARBA" id="ARBA00022989"/>
    </source>
</evidence>